<keyword evidence="4" id="KW-0408">Iron</keyword>
<dbReference type="SUPFAM" id="SSF55961">
    <property type="entry name" value="Bet v1-like"/>
    <property type="match status" value="1"/>
</dbReference>
<evidence type="ECO:0000256" key="3">
    <source>
        <dbReference type="ARBA" id="ARBA00023002"/>
    </source>
</evidence>
<dbReference type="EMBL" id="JXYS01000070">
    <property type="protein sequence ID" value="KJF16934.1"/>
    <property type="molecule type" value="Genomic_DNA"/>
</dbReference>
<evidence type="ECO:0000313" key="8">
    <source>
        <dbReference type="Proteomes" id="UP000032360"/>
    </source>
</evidence>
<evidence type="ECO:0000256" key="1">
    <source>
        <dbReference type="ARBA" id="ARBA00022714"/>
    </source>
</evidence>
<dbReference type="Gene3D" id="3.90.380.10">
    <property type="entry name" value="Naphthalene 1,2-dioxygenase Alpha Subunit, Chain A, domain 1"/>
    <property type="match status" value="1"/>
</dbReference>
<dbReference type="GO" id="GO:0046872">
    <property type="term" value="F:metal ion binding"/>
    <property type="evidence" value="ECO:0007669"/>
    <property type="project" value="UniProtKB-KW"/>
</dbReference>
<keyword evidence="3 7" id="KW-0560">Oxidoreductase</keyword>
<gene>
    <name evidence="7" type="primary">ndmA</name>
    <name evidence="7" type="ORF">AXFE_22170</name>
</gene>
<feature type="domain" description="Rieske" evidence="6">
    <location>
        <begin position="33"/>
        <end position="128"/>
    </location>
</feature>
<dbReference type="PROSITE" id="PS51296">
    <property type="entry name" value="RIESKE"/>
    <property type="match status" value="1"/>
</dbReference>
<keyword evidence="1" id="KW-0001">2Fe-2S</keyword>
<dbReference type="Gene3D" id="2.102.10.10">
    <property type="entry name" value="Rieske [2Fe-2S] iron-sulphur domain"/>
    <property type="match status" value="1"/>
</dbReference>
<dbReference type="GO" id="GO:0008168">
    <property type="term" value="F:methyltransferase activity"/>
    <property type="evidence" value="ECO:0007669"/>
    <property type="project" value="UniProtKB-KW"/>
</dbReference>
<dbReference type="InterPro" id="IPR017941">
    <property type="entry name" value="Rieske_2Fe-2S"/>
</dbReference>
<dbReference type="InterPro" id="IPR036922">
    <property type="entry name" value="Rieske_2Fe-2S_sf"/>
</dbReference>
<evidence type="ECO:0000256" key="2">
    <source>
        <dbReference type="ARBA" id="ARBA00022723"/>
    </source>
</evidence>
<dbReference type="Pfam" id="PF00355">
    <property type="entry name" value="Rieske"/>
    <property type="match status" value="1"/>
</dbReference>
<dbReference type="EC" id="1.14.13.178" evidence="7"/>
<dbReference type="GO" id="GO:0051537">
    <property type="term" value="F:2 iron, 2 sulfur cluster binding"/>
    <property type="evidence" value="ECO:0007669"/>
    <property type="project" value="UniProtKB-KW"/>
</dbReference>
<dbReference type="GO" id="GO:0032259">
    <property type="term" value="P:methylation"/>
    <property type="evidence" value="ECO:0007669"/>
    <property type="project" value="UniProtKB-KW"/>
</dbReference>
<comment type="caution">
    <text evidence="7">The sequence shown here is derived from an EMBL/GenBank/DDBJ whole genome shotgun (WGS) entry which is preliminary data.</text>
</comment>
<dbReference type="PATRIC" id="fig|1280514.3.peg.2907"/>
<dbReference type="SUPFAM" id="SSF50022">
    <property type="entry name" value="ISP domain"/>
    <property type="match status" value="1"/>
</dbReference>
<keyword evidence="7" id="KW-0808">Transferase</keyword>
<dbReference type="STRING" id="1280514.AXFE_22170"/>
<keyword evidence="2" id="KW-0479">Metal-binding</keyword>
<accession>A0A0D8HGG0</accession>
<dbReference type="AlphaFoldDB" id="A0A0D8HGG0"/>
<reference evidence="7 8" key="1">
    <citation type="submission" date="2015-01" db="EMBL/GenBank/DDBJ databases">
        <title>Draft genome of the acidophilic iron oxidizer Acidithrix ferrooxidans strain Py-F3.</title>
        <authorList>
            <person name="Poehlein A."/>
            <person name="Eisen S."/>
            <person name="Schloemann M."/>
            <person name="Johnson B.D."/>
            <person name="Daniel R."/>
            <person name="Muehling M."/>
        </authorList>
    </citation>
    <scope>NUCLEOTIDE SEQUENCE [LARGE SCALE GENOMIC DNA]</scope>
    <source>
        <strain evidence="7 8">Py-F3</strain>
    </source>
</reference>
<name>A0A0D8HGG0_9ACTN</name>
<evidence type="ECO:0000256" key="4">
    <source>
        <dbReference type="ARBA" id="ARBA00023004"/>
    </source>
</evidence>
<sequence>MNSQANGTIRENAVTSQSLDVLKNDDPRLGYFYHPVALETEITDGWLKATLLDVDWLIVKTFDGSLVAYRDRCPHRSAPLSTGTVCDGIISCGYHGHRFDDSGRCIEIPAIQDQAHIPPTARLEVAYGVICRYGIIFLAPKEPNAPIIEISEATDSAFMAGYLVPKNVRQHCGYLADNFLDMAHFPFVHTQTFGDEATRLVDNYEIISKLGGFTARYAHQFANREDPGVALGERELIQRRELIYTYVAPFSLSLRISFLEADGVNMIGFFISPVRDGVSRLFCILWRNDMNGTQAEMDEAVAFEERVLQEDLLLHEQYKTDGFPLDLRFEVHTKADRITVALRNELRRRLSEDAM</sequence>
<evidence type="ECO:0000259" key="6">
    <source>
        <dbReference type="PROSITE" id="PS51296"/>
    </source>
</evidence>
<dbReference type="PANTHER" id="PTHR21266:SF57">
    <property type="entry name" value="3-CHLOROBENZOATE-3,4-DIOXYGENASE"/>
    <property type="match status" value="1"/>
</dbReference>
<dbReference type="InterPro" id="IPR044043">
    <property type="entry name" value="VanA_C_cat"/>
</dbReference>
<proteinExistence type="predicted"/>
<dbReference type="InterPro" id="IPR050584">
    <property type="entry name" value="Cholesterol_7-desaturase"/>
</dbReference>
<dbReference type="GO" id="GO:0004497">
    <property type="term" value="F:monooxygenase activity"/>
    <property type="evidence" value="ECO:0007669"/>
    <property type="project" value="UniProtKB-ARBA"/>
</dbReference>
<protein>
    <submittedName>
        <fullName evidence="7">Methylxanthine N1-demethylase NdmA</fullName>
        <ecNumber evidence="7">1.14.13.178</ecNumber>
    </submittedName>
</protein>
<dbReference type="PANTHER" id="PTHR21266">
    <property type="entry name" value="IRON-SULFUR DOMAIN CONTAINING PROTEIN"/>
    <property type="match status" value="1"/>
</dbReference>
<keyword evidence="8" id="KW-1185">Reference proteome</keyword>
<keyword evidence="7" id="KW-0489">Methyltransferase</keyword>
<evidence type="ECO:0000256" key="5">
    <source>
        <dbReference type="ARBA" id="ARBA00023014"/>
    </source>
</evidence>
<organism evidence="7 8">
    <name type="scientific">Acidithrix ferrooxidans</name>
    <dbReference type="NCBI Taxonomy" id="1280514"/>
    <lineage>
        <taxon>Bacteria</taxon>
        <taxon>Bacillati</taxon>
        <taxon>Actinomycetota</taxon>
        <taxon>Acidimicrobiia</taxon>
        <taxon>Acidimicrobiales</taxon>
        <taxon>Acidimicrobiaceae</taxon>
        <taxon>Acidithrix</taxon>
    </lineage>
</organism>
<evidence type="ECO:0000313" key="7">
    <source>
        <dbReference type="EMBL" id="KJF16934.1"/>
    </source>
</evidence>
<keyword evidence="5" id="KW-0411">Iron-sulfur</keyword>
<dbReference type="Pfam" id="PF19112">
    <property type="entry name" value="VanA_C"/>
    <property type="match status" value="1"/>
</dbReference>
<dbReference type="Proteomes" id="UP000032360">
    <property type="component" value="Unassembled WGS sequence"/>
</dbReference>
<dbReference type="GO" id="GO:0016705">
    <property type="term" value="F:oxidoreductase activity, acting on paired donors, with incorporation or reduction of molecular oxygen"/>
    <property type="evidence" value="ECO:0007669"/>
    <property type="project" value="UniProtKB-ARBA"/>
</dbReference>